<dbReference type="InterPro" id="IPR013088">
    <property type="entry name" value="Znf_NHR/GATA"/>
</dbReference>
<reference evidence="4 5" key="1">
    <citation type="submission" date="2011-02" db="EMBL/GenBank/DDBJ databases">
        <title>The Genome Sequence of Sphaeroforma arctica JP610.</title>
        <authorList>
            <consortium name="The Broad Institute Genome Sequencing Platform"/>
            <person name="Russ C."/>
            <person name="Cuomo C."/>
            <person name="Young S.K."/>
            <person name="Zeng Q."/>
            <person name="Gargeya S."/>
            <person name="Alvarado L."/>
            <person name="Berlin A."/>
            <person name="Chapman S.B."/>
            <person name="Chen Z."/>
            <person name="Freedman E."/>
            <person name="Gellesch M."/>
            <person name="Goldberg J."/>
            <person name="Griggs A."/>
            <person name="Gujja S."/>
            <person name="Heilman E."/>
            <person name="Heiman D."/>
            <person name="Howarth C."/>
            <person name="Mehta T."/>
            <person name="Neiman D."/>
            <person name="Pearson M."/>
            <person name="Roberts A."/>
            <person name="Saif S."/>
            <person name="Shea T."/>
            <person name="Shenoy N."/>
            <person name="Sisk P."/>
            <person name="Stolte C."/>
            <person name="Sykes S."/>
            <person name="White J."/>
            <person name="Yandava C."/>
            <person name="Burger G."/>
            <person name="Gray M.W."/>
            <person name="Holland P.W.H."/>
            <person name="King N."/>
            <person name="Lang F.B.F."/>
            <person name="Roger A.J."/>
            <person name="Ruiz-Trillo I."/>
            <person name="Haas B."/>
            <person name="Nusbaum C."/>
            <person name="Birren B."/>
        </authorList>
    </citation>
    <scope>NUCLEOTIDE SEQUENCE [LARGE SCALE GENOMIC DNA]</scope>
    <source>
        <strain evidence="4 5">JP610</strain>
    </source>
</reference>
<dbReference type="STRING" id="667725.A0A0L0G7D4"/>
<dbReference type="Gene3D" id="3.30.50.10">
    <property type="entry name" value="Erythroid Transcription Factor GATA-1, subunit A"/>
    <property type="match status" value="1"/>
</dbReference>
<proteinExistence type="predicted"/>
<protein>
    <recommendedName>
        <fullName evidence="3">GATA-type domain-containing protein</fullName>
    </recommendedName>
</protein>
<keyword evidence="5" id="KW-1185">Reference proteome</keyword>
<keyword evidence="1" id="KW-0863">Zinc-finger</keyword>
<feature type="region of interest" description="Disordered" evidence="2">
    <location>
        <begin position="185"/>
        <end position="214"/>
    </location>
</feature>
<dbReference type="eggNOG" id="KOG1601">
    <property type="taxonomic scope" value="Eukaryota"/>
</dbReference>
<evidence type="ECO:0000313" key="4">
    <source>
        <dbReference type="EMBL" id="KNC84118.1"/>
    </source>
</evidence>
<evidence type="ECO:0000256" key="1">
    <source>
        <dbReference type="PROSITE-ProRule" id="PRU00094"/>
    </source>
</evidence>
<gene>
    <name evidence="4" type="ORF">SARC_03662</name>
</gene>
<dbReference type="GeneID" id="25904166"/>
<dbReference type="GO" id="GO:0006355">
    <property type="term" value="P:regulation of DNA-templated transcription"/>
    <property type="evidence" value="ECO:0007669"/>
    <property type="project" value="InterPro"/>
</dbReference>
<sequence>MSENGFTGGKGDLAYTVFDQILTYSLANMHCDVTRSIIETDCGDEQEEMKHLIAQLKLSCSARSMSLPKSPECDFYGSNGSCDMSSTTMYATLRTSSSSSSSTRLHNIQREYSSISNPSYIPDNNDIRGIGLCETPSLTSGSYISDKEYLIPSHMLQRPNSNLGPQYASNPLEDTPCPPDVQHLPNCNRSNQGAMDEKKDLVPRRRSDPATSIGKRRATFAEFGNIDTEGLQSSINSMRASLSEPISDISSFTTLNNDNCQTASPWGHEQKSFTSVVSSLDISSPFVVQKAIATRSLDTLDLIIAKYESAQTKVEAVGMNFERCTSSDCGSEHTAALKSPTRQEIQPPLNVTMSHIPVISTISDNRDCAAAGNWIELSTLSANHLPSSHQARATAQPQRYREHPISRLNDLSRREAVDARLIQTDTPVYNFQGLVPTGGNWGCNKPRKPKVKVSKPTTTRDRTTRCVHCGTNTTVTWRRLKGELVCNACGLYFKSKGLMRPLDIRQGPKNRIVRKKSAKKAQ</sequence>
<dbReference type="OrthoDB" id="515401at2759"/>
<dbReference type="InterPro" id="IPR000679">
    <property type="entry name" value="Znf_GATA"/>
</dbReference>
<dbReference type="EMBL" id="KQ241787">
    <property type="protein sequence ID" value="KNC84118.1"/>
    <property type="molecule type" value="Genomic_DNA"/>
</dbReference>
<name>A0A0L0G7D4_9EUKA</name>
<feature type="compositionally biased region" description="Basic and acidic residues" evidence="2">
    <location>
        <begin position="195"/>
        <end position="208"/>
    </location>
</feature>
<dbReference type="SUPFAM" id="SSF57716">
    <property type="entry name" value="Glucocorticoid receptor-like (DNA-binding domain)"/>
    <property type="match status" value="1"/>
</dbReference>
<dbReference type="Proteomes" id="UP000054560">
    <property type="component" value="Unassembled WGS sequence"/>
</dbReference>
<organism evidence="4 5">
    <name type="scientific">Sphaeroforma arctica JP610</name>
    <dbReference type="NCBI Taxonomy" id="667725"/>
    <lineage>
        <taxon>Eukaryota</taxon>
        <taxon>Ichthyosporea</taxon>
        <taxon>Ichthyophonida</taxon>
        <taxon>Sphaeroforma</taxon>
    </lineage>
</organism>
<dbReference type="CDD" id="cd00202">
    <property type="entry name" value="ZnF_GATA"/>
    <property type="match status" value="1"/>
</dbReference>
<keyword evidence="1" id="KW-0479">Metal-binding</keyword>
<dbReference type="AlphaFoldDB" id="A0A0L0G7D4"/>
<dbReference type="SMART" id="SM00401">
    <property type="entry name" value="ZnF_GATA"/>
    <property type="match status" value="1"/>
</dbReference>
<feature type="domain" description="GATA-type" evidence="3">
    <location>
        <begin position="460"/>
        <end position="516"/>
    </location>
</feature>
<keyword evidence="1" id="KW-0862">Zinc</keyword>
<dbReference type="RefSeq" id="XP_014158020.1">
    <property type="nucleotide sequence ID" value="XM_014302545.1"/>
</dbReference>
<dbReference type="GO" id="GO:0008270">
    <property type="term" value="F:zinc ion binding"/>
    <property type="evidence" value="ECO:0007669"/>
    <property type="project" value="UniProtKB-KW"/>
</dbReference>
<dbReference type="PROSITE" id="PS50114">
    <property type="entry name" value="GATA_ZN_FINGER_2"/>
    <property type="match status" value="1"/>
</dbReference>
<dbReference type="GO" id="GO:0043565">
    <property type="term" value="F:sequence-specific DNA binding"/>
    <property type="evidence" value="ECO:0007669"/>
    <property type="project" value="InterPro"/>
</dbReference>
<evidence type="ECO:0000256" key="2">
    <source>
        <dbReference type="SAM" id="MobiDB-lite"/>
    </source>
</evidence>
<evidence type="ECO:0000313" key="5">
    <source>
        <dbReference type="Proteomes" id="UP000054560"/>
    </source>
</evidence>
<dbReference type="Pfam" id="PF00320">
    <property type="entry name" value="GATA"/>
    <property type="match status" value="1"/>
</dbReference>
<accession>A0A0L0G7D4</accession>
<evidence type="ECO:0000259" key="3">
    <source>
        <dbReference type="PROSITE" id="PS50114"/>
    </source>
</evidence>